<dbReference type="EMBL" id="RHHQ01000005">
    <property type="protein sequence ID" value="RNB91362.1"/>
    <property type="molecule type" value="Genomic_DNA"/>
</dbReference>
<comment type="caution">
    <text evidence="1">The sequence shown here is derived from an EMBL/GenBank/DDBJ whole genome shotgun (WGS) entry which is preliminary data.</text>
</comment>
<dbReference type="RefSeq" id="WP_122916754.1">
    <property type="nucleotide sequence ID" value="NZ_RHHQ01000005.1"/>
</dbReference>
<evidence type="ECO:0000313" key="1">
    <source>
        <dbReference type="EMBL" id="RNB91362.1"/>
    </source>
</evidence>
<keyword evidence="2" id="KW-1185">Reference proteome</keyword>
<dbReference type="Proteomes" id="UP000271031">
    <property type="component" value="Unassembled WGS sequence"/>
</dbReference>
<organism evidence="1 2">
    <name type="scientific">Brevibacillus fluminis</name>
    <dbReference type="NCBI Taxonomy" id="511487"/>
    <lineage>
        <taxon>Bacteria</taxon>
        <taxon>Bacillati</taxon>
        <taxon>Bacillota</taxon>
        <taxon>Bacilli</taxon>
        <taxon>Bacillales</taxon>
        <taxon>Paenibacillaceae</taxon>
        <taxon>Brevibacillus</taxon>
    </lineage>
</organism>
<evidence type="ECO:0000313" key="2">
    <source>
        <dbReference type="Proteomes" id="UP000271031"/>
    </source>
</evidence>
<dbReference type="OrthoDB" id="2909105at2"/>
<gene>
    <name evidence="1" type="ORF">EDM56_04785</name>
</gene>
<sequence>MQTGIERFVPSVGGEADSEDNKTYPYRTTKQEVIEMGLKYLAGVGTDAICRVCIAHGGSCCEGCEFLRNGVGCQLRNTSCTGWLCGFFKFLFYEMGLIREWVAFWDQVPGRDFRFDYTPSRFHVELWLKTPSIRVVAEAFADDLLAHKDDSQPYWLIEFKETLDQHIDEILDFEDEMVTQTVEKKLAYMTRDFKRYHAAKATM</sequence>
<dbReference type="AlphaFoldDB" id="A0A3M8DTF1"/>
<name>A0A3M8DTF1_9BACL</name>
<accession>A0A3M8DTF1</accession>
<proteinExistence type="predicted"/>
<reference evidence="1 2" key="1">
    <citation type="submission" date="2018-10" db="EMBL/GenBank/DDBJ databases">
        <title>Phylogenomics of Brevibacillus.</title>
        <authorList>
            <person name="Dunlap C."/>
        </authorList>
    </citation>
    <scope>NUCLEOTIDE SEQUENCE [LARGE SCALE GENOMIC DNA]</scope>
    <source>
        <strain evidence="1 2">JCM 15716</strain>
    </source>
</reference>
<protein>
    <recommendedName>
        <fullName evidence="3">DNA mismatch repair protein</fullName>
    </recommendedName>
</protein>
<evidence type="ECO:0008006" key="3">
    <source>
        <dbReference type="Google" id="ProtNLM"/>
    </source>
</evidence>